<name>A0A8J3DLZ0_9HYPH</name>
<dbReference type="Proteomes" id="UP000630142">
    <property type="component" value="Unassembled WGS sequence"/>
</dbReference>
<dbReference type="Pfam" id="PF09084">
    <property type="entry name" value="NMT1"/>
    <property type="match status" value="1"/>
</dbReference>
<gene>
    <name evidence="2" type="primary">astR</name>
    <name evidence="2" type="ORF">GCM10016234_00770</name>
</gene>
<reference evidence="2" key="2">
    <citation type="submission" date="2020-09" db="EMBL/GenBank/DDBJ databases">
        <authorList>
            <person name="Sun Q."/>
            <person name="Kim S."/>
        </authorList>
    </citation>
    <scope>NUCLEOTIDE SEQUENCE</scope>
    <source>
        <strain evidence="2">KCTC 42249</strain>
    </source>
</reference>
<keyword evidence="3" id="KW-1185">Reference proteome</keyword>
<dbReference type="Gene3D" id="3.40.190.10">
    <property type="entry name" value="Periplasmic binding protein-like II"/>
    <property type="match status" value="2"/>
</dbReference>
<evidence type="ECO:0000313" key="3">
    <source>
        <dbReference type="Proteomes" id="UP000630142"/>
    </source>
</evidence>
<reference evidence="2" key="1">
    <citation type="journal article" date="2014" name="Int. J. Syst. Evol. Microbiol.">
        <title>Complete genome sequence of Corynebacterium casei LMG S-19264T (=DSM 44701T), isolated from a smear-ripened cheese.</title>
        <authorList>
            <consortium name="US DOE Joint Genome Institute (JGI-PGF)"/>
            <person name="Walter F."/>
            <person name="Albersmeier A."/>
            <person name="Kalinowski J."/>
            <person name="Ruckert C."/>
        </authorList>
    </citation>
    <scope>NUCLEOTIDE SEQUENCE</scope>
    <source>
        <strain evidence="2">KCTC 42249</strain>
    </source>
</reference>
<organism evidence="2 3">
    <name type="scientific">Tianweitania populi</name>
    <dbReference type="NCBI Taxonomy" id="1607949"/>
    <lineage>
        <taxon>Bacteria</taxon>
        <taxon>Pseudomonadati</taxon>
        <taxon>Pseudomonadota</taxon>
        <taxon>Alphaproteobacteria</taxon>
        <taxon>Hyphomicrobiales</taxon>
        <taxon>Phyllobacteriaceae</taxon>
        <taxon>Tianweitania</taxon>
    </lineage>
</organism>
<proteinExistence type="predicted"/>
<dbReference type="PROSITE" id="PS51318">
    <property type="entry name" value="TAT"/>
    <property type="match status" value="1"/>
</dbReference>
<protein>
    <submittedName>
        <fullName evidence="2">Aryl sulfate ester ABC transporter</fullName>
    </submittedName>
</protein>
<feature type="domain" description="SsuA/THI5-like" evidence="1">
    <location>
        <begin position="66"/>
        <end position="263"/>
    </location>
</feature>
<dbReference type="SUPFAM" id="SSF53850">
    <property type="entry name" value="Periplasmic binding protein-like II"/>
    <property type="match status" value="1"/>
</dbReference>
<comment type="caution">
    <text evidence="2">The sequence shown here is derived from an EMBL/GenBank/DDBJ whole genome shotgun (WGS) entry which is preliminary data.</text>
</comment>
<dbReference type="PANTHER" id="PTHR30024">
    <property type="entry name" value="ALIPHATIC SULFONATES-BINDING PROTEIN-RELATED"/>
    <property type="match status" value="1"/>
</dbReference>
<dbReference type="InterPro" id="IPR006311">
    <property type="entry name" value="TAT_signal"/>
</dbReference>
<sequence>MTLVSFNRRRFLQVGAAGIAVAATGRRASAAETLPKQIRFFGNPADYGQPFTTGILGIAHSGGFLAKEFEKDDVELTFTYPAGSGPAINEAIANGQVDFARYGGFPHITGKSRGLPTKLLASVGIGHSYLVVRNGLDVKTVADLKGLRAAIGRGTAPHLAFIRVLEQHGLKESDVELFDLEGGDEIGAIASGAVDIGWGGAGFLKLAEDGNAKLIYTSKGQISPANNFGGFSVTEDFAAKYPETTQRVVNAYLKAAQFAAQPENFAAVLSLYEKAGENRAALEKDLAGVALGEELTPVIDDYFLSQFQGGIDFANENKLIRSDVDLKSWVDRSFIDKGIAELGLQKTWPNRKADGSVSA</sequence>
<dbReference type="RefSeq" id="WP_189500803.1">
    <property type="nucleotide sequence ID" value="NZ_BMZQ01000001.1"/>
</dbReference>
<evidence type="ECO:0000313" key="2">
    <source>
        <dbReference type="EMBL" id="GHD05148.1"/>
    </source>
</evidence>
<dbReference type="EMBL" id="BMZQ01000001">
    <property type="protein sequence ID" value="GHD05148.1"/>
    <property type="molecule type" value="Genomic_DNA"/>
</dbReference>
<dbReference type="InterPro" id="IPR015168">
    <property type="entry name" value="SsuA/THI5"/>
</dbReference>
<dbReference type="AlphaFoldDB" id="A0A8J3DLZ0"/>
<accession>A0A8J3DLZ0</accession>
<evidence type="ECO:0000259" key="1">
    <source>
        <dbReference type="Pfam" id="PF09084"/>
    </source>
</evidence>
<dbReference type="PANTHER" id="PTHR30024:SF21">
    <property type="entry name" value="ABC TRANSPORTER SUBSTRATE-BINDING PROTEIN"/>
    <property type="match status" value="1"/>
</dbReference>